<reference evidence="10" key="1">
    <citation type="submission" date="2020-05" db="EMBL/GenBank/DDBJ databases">
        <title>Phylogenomic resolution of chytrid fungi.</title>
        <authorList>
            <person name="Stajich J.E."/>
            <person name="Amses K."/>
            <person name="Simmons R."/>
            <person name="Seto K."/>
            <person name="Myers J."/>
            <person name="Bonds A."/>
            <person name="Quandt C.A."/>
            <person name="Barry K."/>
            <person name="Liu P."/>
            <person name="Grigoriev I."/>
            <person name="Longcore J.E."/>
            <person name="James T.Y."/>
        </authorList>
    </citation>
    <scope>NUCLEOTIDE SEQUENCE</scope>
    <source>
        <strain evidence="10">JEL0476</strain>
    </source>
</reference>
<evidence type="ECO:0000256" key="1">
    <source>
        <dbReference type="ARBA" id="ARBA00009796"/>
    </source>
</evidence>
<dbReference type="AlphaFoldDB" id="A0AAD5TZ60"/>
<dbReference type="InterPro" id="IPR050217">
    <property type="entry name" value="Peroxiredoxin"/>
</dbReference>
<evidence type="ECO:0000256" key="6">
    <source>
        <dbReference type="ARBA" id="ARBA00023157"/>
    </source>
</evidence>
<gene>
    <name evidence="10" type="primary">PRDX2</name>
    <name evidence="10" type="ORF">HK099_005371</name>
</gene>
<proteinExistence type="inferred from homology"/>
<dbReference type="EMBL" id="JADGJW010000413">
    <property type="protein sequence ID" value="KAJ3217728.1"/>
    <property type="molecule type" value="Genomic_DNA"/>
</dbReference>
<evidence type="ECO:0000256" key="8">
    <source>
        <dbReference type="ARBA" id="ARBA00049091"/>
    </source>
</evidence>
<organism evidence="10 11">
    <name type="scientific">Clydaea vesicula</name>
    <dbReference type="NCBI Taxonomy" id="447962"/>
    <lineage>
        <taxon>Eukaryota</taxon>
        <taxon>Fungi</taxon>
        <taxon>Fungi incertae sedis</taxon>
        <taxon>Chytridiomycota</taxon>
        <taxon>Chytridiomycota incertae sedis</taxon>
        <taxon>Chytridiomycetes</taxon>
        <taxon>Lobulomycetales</taxon>
        <taxon>Lobulomycetaceae</taxon>
        <taxon>Clydaea</taxon>
    </lineage>
</organism>
<dbReference type="PANTHER" id="PTHR10681">
    <property type="entry name" value="THIOREDOXIN PEROXIDASE"/>
    <property type="match status" value="1"/>
</dbReference>
<dbReference type="GO" id="GO:0008379">
    <property type="term" value="F:thioredoxin peroxidase activity"/>
    <property type="evidence" value="ECO:0007669"/>
    <property type="project" value="TreeGrafter"/>
</dbReference>
<evidence type="ECO:0000259" key="9">
    <source>
        <dbReference type="PROSITE" id="PS51352"/>
    </source>
</evidence>
<dbReference type="GO" id="GO:0005829">
    <property type="term" value="C:cytosol"/>
    <property type="evidence" value="ECO:0007669"/>
    <property type="project" value="TreeGrafter"/>
</dbReference>
<dbReference type="EC" id="1.11.1.24" evidence="2"/>
<dbReference type="Pfam" id="PF10417">
    <property type="entry name" value="1-cysPrx_C"/>
    <property type="match status" value="1"/>
</dbReference>
<dbReference type="InterPro" id="IPR013766">
    <property type="entry name" value="Thioredoxin_domain"/>
</dbReference>
<keyword evidence="3" id="KW-0575">Peroxidase</keyword>
<evidence type="ECO:0000256" key="5">
    <source>
        <dbReference type="ARBA" id="ARBA00023002"/>
    </source>
</evidence>
<feature type="domain" description="Thioredoxin" evidence="9">
    <location>
        <begin position="3"/>
        <end position="160"/>
    </location>
</feature>
<evidence type="ECO:0000256" key="7">
    <source>
        <dbReference type="ARBA" id="ARBA00023284"/>
    </source>
</evidence>
<keyword evidence="5" id="KW-0560">Oxidoreductase</keyword>
<dbReference type="PROSITE" id="PS51352">
    <property type="entry name" value="THIOREDOXIN_2"/>
    <property type="match status" value="1"/>
</dbReference>
<dbReference type="GO" id="GO:0042744">
    <property type="term" value="P:hydrogen peroxide catabolic process"/>
    <property type="evidence" value="ECO:0007669"/>
    <property type="project" value="TreeGrafter"/>
</dbReference>
<keyword evidence="6" id="KW-1015">Disulfide bond</keyword>
<dbReference type="InterPro" id="IPR000866">
    <property type="entry name" value="AhpC/TSA"/>
</dbReference>
<sequence>MTVSVGKKAPNFKATALVDNEFKTLSLDDYKGKYLVLFFYPLDFTFVCPTEIIAFSDRFPEFQALQTSVVGVSVDSEYAHLAWTNQPRKEGGLGAMKIPLLSDLTKKIALDYGVLNDDGVAFRGTFIIDPEQNVRVAMINDLPIGRSVDEVLRLVEAVQFNEKYGEVCPAGWTKGADTIDTKDAKKYFSKFTPHHEKRTLAEKAVKLNKREVVKRDAENPQTFLPGPPPLPPLAPKLENPCANANRLHPQCDF</sequence>
<name>A0AAD5TZ60_9FUNG</name>
<dbReference type="FunFam" id="3.40.30.10:FF:000003">
    <property type="entry name" value="Peroxiredoxin 1"/>
    <property type="match status" value="1"/>
</dbReference>
<dbReference type="InterPro" id="IPR019479">
    <property type="entry name" value="Peroxiredoxin_C"/>
</dbReference>
<dbReference type="Gene3D" id="3.40.30.10">
    <property type="entry name" value="Glutaredoxin"/>
    <property type="match status" value="1"/>
</dbReference>
<comment type="caution">
    <text evidence="10">The sequence shown here is derived from an EMBL/GenBank/DDBJ whole genome shotgun (WGS) entry which is preliminary data.</text>
</comment>
<dbReference type="PANTHER" id="PTHR10681:SF171">
    <property type="entry name" value="PEROXIREDOXIN 4"/>
    <property type="match status" value="1"/>
</dbReference>
<dbReference type="GO" id="GO:0033554">
    <property type="term" value="P:cellular response to stress"/>
    <property type="evidence" value="ECO:0007669"/>
    <property type="project" value="TreeGrafter"/>
</dbReference>
<protein>
    <recommendedName>
        <fullName evidence="2">thioredoxin-dependent peroxiredoxin</fullName>
        <ecNumber evidence="2">1.11.1.24</ecNumber>
    </recommendedName>
</protein>
<dbReference type="Pfam" id="PF00578">
    <property type="entry name" value="AhpC-TSA"/>
    <property type="match status" value="1"/>
</dbReference>
<evidence type="ECO:0000256" key="2">
    <source>
        <dbReference type="ARBA" id="ARBA00013017"/>
    </source>
</evidence>
<dbReference type="CDD" id="cd03015">
    <property type="entry name" value="PRX_Typ2cys"/>
    <property type="match status" value="1"/>
</dbReference>
<evidence type="ECO:0000256" key="3">
    <source>
        <dbReference type="ARBA" id="ARBA00022559"/>
    </source>
</evidence>
<accession>A0AAD5TZ60</accession>
<keyword evidence="7" id="KW-0676">Redox-active center</keyword>
<dbReference type="SUPFAM" id="SSF52833">
    <property type="entry name" value="Thioredoxin-like"/>
    <property type="match status" value="1"/>
</dbReference>
<evidence type="ECO:0000256" key="4">
    <source>
        <dbReference type="ARBA" id="ARBA00022862"/>
    </source>
</evidence>
<comment type="similarity">
    <text evidence="1">Belongs to the peroxiredoxin family. AhpC/Prx1 subfamily.</text>
</comment>
<evidence type="ECO:0000313" key="10">
    <source>
        <dbReference type="EMBL" id="KAJ3217728.1"/>
    </source>
</evidence>
<dbReference type="Proteomes" id="UP001211065">
    <property type="component" value="Unassembled WGS sequence"/>
</dbReference>
<keyword evidence="11" id="KW-1185">Reference proteome</keyword>
<dbReference type="GO" id="GO:0006979">
    <property type="term" value="P:response to oxidative stress"/>
    <property type="evidence" value="ECO:0007669"/>
    <property type="project" value="TreeGrafter"/>
</dbReference>
<dbReference type="GO" id="GO:0045454">
    <property type="term" value="P:cell redox homeostasis"/>
    <property type="evidence" value="ECO:0007669"/>
    <property type="project" value="TreeGrafter"/>
</dbReference>
<evidence type="ECO:0000313" key="11">
    <source>
        <dbReference type="Proteomes" id="UP001211065"/>
    </source>
</evidence>
<keyword evidence="4" id="KW-0049">Antioxidant</keyword>
<comment type="catalytic activity">
    <reaction evidence="8">
        <text>a hydroperoxide + [thioredoxin]-dithiol = an alcohol + [thioredoxin]-disulfide + H2O</text>
        <dbReference type="Rhea" id="RHEA:62620"/>
        <dbReference type="Rhea" id="RHEA-COMP:10698"/>
        <dbReference type="Rhea" id="RHEA-COMP:10700"/>
        <dbReference type="ChEBI" id="CHEBI:15377"/>
        <dbReference type="ChEBI" id="CHEBI:29950"/>
        <dbReference type="ChEBI" id="CHEBI:30879"/>
        <dbReference type="ChEBI" id="CHEBI:35924"/>
        <dbReference type="ChEBI" id="CHEBI:50058"/>
        <dbReference type="EC" id="1.11.1.24"/>
    </reaction>
</comment>
<dbReference type="InterPro" id="IPR036249">
    <property type="entry name" value="Thioredoxin-like_sf"/>
</dbReference>